<dbReference type="SUPFAM" id="SSF52540">
    <property type="entry name" value="P-loop containing nucleoside triphosphate hydrolases"/>
    <property type="match status" value="1"/>
</dbReference>
<dbReference type="GO" id="GO:0016887">
    <property type="term" value="F:ATP hydrolysis activity"/>
    <property type="evidence" value="ECO:0007669"/>
    <property type="project" value="InterPro"/>
</dbReference>
<dbReference type="Gene3D" id="3.40.50.300">
    <property type="entry name" value="P-loop containing nucleotide triphosphate hydrolases"/>
    <property type="match status" value="1"/>
</dbReference>
<dbReference type="GO" id="GO:0005635">
    <property type="term" value="C:nuclear envelope"/>
    <property type="evidence" value="ECO:0007669"/>
    <property type="project" value="TreeGrafter"/>
</dbReference>
<reference evidence="9" key="1">
    <citation type="submission" date="2025-08" db="UniProtKB">
        <authorList>
            <consortium name="Ensembl"/>
        </authorList>
    </citation>
    <scope>IDENTIFICATION</scope>
</reference>
<accession>A0A8C5GR08</accession>
<organism evidence="9 10">
    <name type="scientific">Gouania willdenowi</name>
    <name type="common">Blunt-snouted clingfish</name>
    <name type="synonym">Lepadogaster willdenowi</name>
    <dbReference type="NCBI Taxonomy" id="441366"/>
    <lineage>
        <taxon>Eukaryota</taxon>
        <taxon>Metazoa</taxon>
        <taxon>Chordata</taxon>
        <taxon>Craniata</taxon>
        <taxon>Vertebrata</taxon>
        <taxon>Euteleostomi</taxon>
        <taxon>Actinopterygii</taxon>
        <taxon>Neopterygii</taxon>
        <taxon>Teleostei</taxon>
        <taxon>Neoteleostei</taxon>
        <taxon>Acanthomorphata</taxon>
        <taxon>Ovalentaria</taxon>
        <taxon>Blenniimorphae</taxon>
        <taxon>Blenniiformes</taxon>
        <taxon>Gobiesocoidei</taxon>
        <taxon>Gobiesocidae</taxon>
        <taxon>Gobiesocinae</taxon>
        <taxon>Gouania</taxon>
    </lineage>
</organism>
<dbReference type="PANTHER" id="PTHR10760">
    <property type="entry name" value="TORSIN"/>
    <property type="match status" value="1"/>
</dbReference>
<evidence type="ECO:0000256" key="2">
    <source>
        <dbReference type="ARBA" id="ARBA00006235"/>
    </source>
</evidence>
<evidence type="ECO:0000256" key="6">
    <source>
        <dbReference type="ARBA" id="ARBA00022989"/>
    </source>
</evidence>
<evidence type="ECO:0000256" key="1">
    <source>
        <dbReference type="ARBA" id="ARBA00004167"/>
    </source>
</evidence>
<evidence type="ECO:0000313" key="9">
    <source>
        <dbReference type="Ensembl" id="ENSGWIP00000034353.1"/>
    </source>
</evidence>
<proteinExistence type="inferred from homology"/>
<feature type="compositionally biased region" description="Basic residues" evidence="8">
    <location>
        <begin position="104"/>
        <end position="124"/>
    </location>
</feature>
<dbReference type="Ensembl" id="ENSGWIT00000037443.1">
    <property type="protein sequence ID" value="ENSGWIP00000034353.1"/>
    <property type="gene ID" value="ENSGWIG00000017762.1"/>
</dbReference>
<keyword evidence="7" id="KW-0472">Membrane</keyword>
<evidence type="ECO:0000256" key="4">
    <source>
        <dbReference type="ARBA" id="ARBA00022741"/>
    </source>
</evidence>
<keyword evidence="5" id="KW-0067">ATP-binding</keyword>
<dbReference type="GO" id="GO:0005524">
    <property type="term" value="F:ATP binding"/>
    <property type="evidence" value="ECO:0007669"/>
    <property type="project" value="UniProtKB-KW"/>
</dbReference>
<reference evidence="9" key="2">
    <citation type="submission" date="2025-09" db="UniProtKB">
        <authorList>
            <consortium name="Ensembl"/>
        </authorList>
    </citation>
    <scope>IDENTIFICATION</scope>
</reference>
<evidence type="ECO:0000256" key="8">
    <source>
        <dbReference type="SAM" id="MobiDB-lite"/>
    </source>
</evidence>
<dbReference type="InterPro" id="IPR027417">
    <property type="entry name" value="P-loop_NTPase"/>
</dbReference>
<keyword evidence="3" id="KW-0812">Transmembrane</keyword>
<dbReference type="GO" id="GO:0016020">
    <property type="term" value="C:membrane"/>
    <property type="evidence" value="ECO:0007669"/>
    <property type="project" value="UniProtKB-SubCell"/>
</dbReference>
<feature type="region of interest" description="Disordered" evidence="8">
    <location>
        <begin position="93"/>
        <end position="128"/>
    </location>
</feature>
<keyword evidence="10" id="KW-1185">Reference proteome</keyword>
<comment type="similarity">
    <text evidence="2">Belongs to the ClpA/ClpB family. Torsin subfamily.</text>
</comment>
<dbReference type="Proteomes" id="UP000694680">
    <property type="component" value="Unassembled WGS sequence"/>
</dbReference>
<evidence type="ECO:0000256" key="5">
    <source>
        <dbReference type="ARBA" id="ARBA00022840"/>
    </source>
</evidence>
<feature type="compositionally biased region" description="Low complexity" evidence="8">
    <location>
        <begin position="1"/>
        <end position="11"/>
    </location>
</feature>
<dbReference type="PANTHER" id="PTHR10760:SF1">
    <property type="entry name" value="TORSIN-4A"/>
    <property type="match status" value="1"/>
</dbReference>
<comment type="subcellular location">
    <subcellularLocation>
        <location evidence="1">Membrane</location>
        <topology evidence="1">Single-pass membrane protein</topology>
    </subcellularLocation>
</comment>
<keyword evidence="6" id="KW-1133">Transmembrane helix</keyword>
<sequence>MSEQDSSSSSQTEEDVDEEVERQTEEEENQQQSEASPVTLSSFSSSLRAVIRIKQKYQALKKRRQEMALALGGPGSVVGAPVRTSPKIFTFDGASPTVGLAPPHQRKRRRRRRRVLFPERRRRTPPTQEVSRARNCLYLLLTILFLTGTVYNAIENLDDHVLRYDLDGLEKMLRREVFGQQGAVEALVTHLRDYLSTYVHNKPLVLSLHGPVGVGKSHLGRLLAGHFRSIVGDHLVLQYYVLHHCPLEADAPSCAGDLLTATPGHLLLTKRSTEHLNAIYLFLSHIGHAHITKHILHNSSSVSMAMTASGRHSNLVKDLTPVLRATLEELHPLLGGAKIVPLGLLDKGHNNIERLAGEIDYYPSVGGRDYSKSGCKQVVSKVNLL</sequence>
<dbReference type="GO" id="GO:0005788">
    <property type="term" value="C:endoplasmic reticulum lumen"/>
    <property type="evidence" value="ECO:0007669"/>
    <property type="project" value="TreeGrafter"/>
</dbReference>
<dbReference type="InterPro" id="IPR010448">
    <property type="entry name" value="Torsin"/>
</dbReference>
<feature type="compositionally biased region" description="Acidic residues" evidence="8">
    <location>
        <begin position="12"/>
        <end position="29"/>
    </location>
</feature>
<evidence type="ECO:0000256" key="3">
    <source>
        <dbReference type="ARBA" id="ARBA00022692"/>
    </source>
</evidence>
<dbReference type="Pfam" id="PF06309">
    <property type="entry name" value="Torsin"/>
    <property type="match status" value="1"/>
</dbReference>
<feature type="region of interest" description="Disordered" evidence="8">
    <location>
        <begin position="1"/>
        <end position="40"/>
    </location>
</feature>
<evidence type="ECO:0000256" key="7">
    <source>
        <dbReference type="ARBA" id="ARBA00023136"/>
    </source>
</evidence>
<dbReference type="AlphaFoldDB" id="A0A8C5GR08"/>
<keyword evidence="4" id="KW-0547">Nucleotide-binding</keyword>
<name>A0A8C5GR08_GOUWI</name>
<gene>
    <name evidence="9" type="primary">LOC114459361</name>
</gene>
<protein>
    <submittedName>
        <fullName evidence="9">Torsin-4A-like</fullName>
    </submittedName>
</protein>
<evidence type="ECO:0000313" key="10">
    <source>
        <dbReference type="Proteomes" id="UP000694680"/>
    </source>
</evidence>